<protein>
    <submittedName>
        <fullName evidence="1">Uncharacterized protein</fullName>
    </submittedName>
</protein>
<name>A0ABV1FT22_9BACT</name>
<sequence>MKEKILAAFENLGFNLEDNESLGYHFYYEGINFLYMYNEDDEDFLNISVPGIYDLEEDNKEGYNALKEKINSSLKYVKAYTLGKGLWLFYERDLLGNEDLEEVIRHMILHLAAALMFARDSIEKIDNGESDESSDNDNND</sequence>
<evidence type="ECO:0000313" key="2">
    <source>
        <dbReference type="Proteomes" id="UP001487296"/>
    </source>
</evidence>
<reference evidence="1 2" key="1">
    <citation type="submission" date="2024-04" db="EMBL/GenBank/DDBJ databases">
        <title>Human intestinal bacterial collection.</title>
        <authorList>
            <person name="Pauvert C."/>
            <person name="Hitch T.C.A."/>
            <person name="Clavel T."/>
        </authorList>
    </citation>
    <scope>NUCLEOTIDE SEQUENCE [LARGE SCALE GENOMIC DNA]</scope>
    <source>
        <strain evidence="1 2">CLA-AA-H145</strain>
    </source>
</reference>
<dbReference type="EMBL" id="JBBNFP010000056">
    <property type="protein sequence ID" value="MEQ2487568.1"/>
    <property type="molecule type" value="Genomic_DNA"/>
</dbReference>
<dbReference type="RefSeq" id="WP_094465811.1">
    <property type="nucleotide sequence ID" value="NZ_JAHKBE010000057.1"/>
</dbReference>
<evidence type="ECO:0000313" key="1">
    <source>
        <dbReference type="EMBL" id="MEQ2487568.1"/>
    </source>
</evidence>
<accession>A0ABV1FT22</accession>
<organism evidence="1 2">
    <name type="scientific">Hallella faecis</name>
    <dbReference type="NCBI Taxonomy" id="2841596"/>
    <lineage>
        <taxon>Bacteria</taxon>
        <taxon>Pseudomonadati</taxon>
        <taxon>Bacteroidota</taxon>
        <taxon>Bacteroidia</taxon>
        <taxon>Bacteroidales</taxon>
        <taxon>Prevotellaceae</taxon>
        <taxon>Hallella</taxon>
    </lineage>
</organism>
<comment type="caution">
    <text evidence="1">The sequence shown here is derived from an EMBL/GenBank/DDBJ whole genome shotgun (WGS) entry which is preliminary data.</text>
</comment>
<gene>
    <name evidence="1" type="ORF">AAAT34_11025</name>
</gene>
<keyword evidence="2" id="KW-1185">Reference proteome</keyword>
<proteinExistence type="predicted"/>
<dbReference type="Proteomes" id="UP001487296">
    <property type="component" value="Unassembled WGS sequence"/>
</dbReference>